<dbReference type="EnsemblPlants" id="Solyc07g032792.1.1">
    <property type="protein sequence ID" value="Solyc07g032792.1.1"/>
    <property type="gene ID" value="Solyc07g032792.1"/>
</dbReference>
<dbReference type="Proteomes" id="UP000004994">
    <property type="component" value="Chromosome 7"/>
</dbReference>
<proteinExistence type="predicted"/>
<feature type="region of interest" description="Disordered" evidence="1">
    <location>
        <begin position="86"/>
        <end position="115"/>
    </location>
</feature>
<name>A0A3Q7HB27_SOLLC</name>
<dbReference type="Pfam" id="PF07727">
    <property type="entry name" value="RVT_2"/>
    <property type="match status" value="1"/>
</dbReference>
<evidence type="ECO:0000313" key="3">
    <source>
        <dbReference type="EnsemblPlants" id="Solyc07g032792.1.1"/>
    </source>
</evidence>
<protein>
    <recommendedName>
        <fullName evidence="2">Reverse transcriptase Ty1/copia-type domain-containing protein</fullName>
    </recommendedName>
</protein>
<organism evidence="3">
    <name type="scientific">Solanum lycopersicum</name>
    <name type="common">Tomato</name>
    <name type="synonym">Lycopersicon esculentum</name>
    <dbReference type="NCBI Taxonomy" id="4081"/>
    <lineage>
        <taxon>Eukaryota</taxon>
        <taxon>Viridiplantae</taxon>
        <taxon>Streptophyta</taxon>
        <taxon>Embryophyta</taxon>
        <taxon>Tracheophyta</taxon>
        <taxon>Spermatophyta</taxon>
        <taxon>Magnoliopsida</taxon>
        <taxon>eudicotyledons</taxon>
        <taxon>Gunneridae</taxon>
        <taxon>Pentapetalae</taxon>
        <taxon>asterids</taxon>
        <taxon>lamiids</taxon>
        <taxon>Solanales</taxon>
        <taxon>Solanaceae</taxon>
        <taxon>Solanoideae</taxon>
        <taxon>Solaneae</taxon>
        <taxon>Solanum</taxon>
        <taxon>Solanum subgen. Lycopersicon</taxon>
    </lineage>
</organism>
<reference evidence="3" key="1">
    <citation type="journal article" date="2012" name="Nature">
        <title>The tomato genome sequence provides insights into fleshy fruit evolution.</title>
        <authorList>
            <consortium name="Tomato Genome Consortium"/>
        </authorList>
    </citation>
    <scope>NUCLEOTIDE SEQUENCE [LARGE SCALE GENOMIC DNA]</scope>
    <source>
        <strain evidence="3">cv. Heinz 1706</strain>
    </source>
</reference>
<sequence>MPNSICKSTEGSSNTSVQQDNIITIDNSHPYFLHPSNAPRMVLVNTPFNGKGYLGWRRRIHVLSSPAILDKPLPILSPGMDAYSTSHPQIPTTPPTSAVQEPLLPPTIPTPRRSDRQNKVYVDDLLFTGDDAQELSDLKSFLHSEFQIKDLGKIHYFLGMEIMRKPIGLIIK</sequence>
<accession>A0A3Q7HB27</accession>
<feature type="domain" description="Reverse transcriptase Ty1/copia-type" evidence="2">
    <location>
        <begin position="120"/>
        <end position="166"/>
    </location>
</feature>
<evidence type="ECO:0000313" key="4">
    <source>
        <dbReference type="Proteomes" id="UP000004994"/>
    </source>
</evidence>
<evidence type="ECO:0000256" key="1">
    <source>
        <dbReference type="SAM" id="MobiDB-lite"/>
    </source>
</evidence>
<dbReference type="InParanoid" id="A0A3Q7HB27"/>
<keyword evidence="4" id="KW-1185">Reference proteome</keyword>
<feature type="compositionally biased region" description="Polar residues" evidence="1">
    <location>
        <begin position="86"/>
        <end position="99"/>
    </location>
</feature>
<reference evidence="3" key="2">
    <citation type="submission" date="2019-01" db="UniProtKB">
        <authorList>
            <consortium name="EnsemblPlants"/>
        </authorList>
    </citation>
    <scope>IDENTIFICATION</scope>
    <source>
        <strain evidence="3">cv. Heinz 1706</strain>
    </source>
</reference>
<dbReference type="AlphaFoldDB" id="A0A3Q7HB27"/>
<dbReference type="STRING" id="4081.A0A3Q7HB27"/>
<dbReference type="InterPro" id="IPR013103">
    <property type="entry name" value="RVT_2"/>
</dbReference>
<dbReference type="Gramene" id="Solyc07g032792.1.1">
    <property type="protein sequence ID" value="Solyc07g032792.1.1"/>
    <property type="gene ID" value="Solyc07g032792.1"/>
</dbReference>
<evidence type="ECO:0000259" key="2">
    <source>
        <dbReference type="Pfam" id="PF07727"/>
    </source>
</evidence>